<keyword evidence="2" id="KW-1185">Reference proteome</keyword>
<reference evidence="1" key="1">
    <citation type="submission" date="2015-04" db="UniProtKB">
        <authorList>
            <consortium name="EnsemblPlants"/>
        </authorList>
    </citation>
    <scope>IDENTIFICATION</scope>
</reference>
<dbReference type="Gramene" id="OGLUM03G27730.7">
    <property type="protein sequence ID" value="OGLUM03G27730.7"/>
    <property type="gene ID" value="OGLUM03G27730"/>
</dbReference>
<sequence length="62" mass="6389">MLYSYLKAHRLCQAKPGPPCSASASSSSSLLCFCSLASLLPIGSFFSSEGEIVVSSSMVAAI</sequence>
<dbReference type="HOGENOM" id="CLU_2907767_0_0_1"/>
<accession>A0A0D9ZAV9</accession>
<evidence type="ECO:0000313" key="1">
    <source>
        <dbReference type="EnsemblPlants" id="OGLUM03G27730.7"/>
    </source>
</evidence>
<dbReference type="Proteomes" id="UP000026961">
    <property type="component" value="Chromosome 3"/>
</dbReference>
<reference evidence="1" key="2">
    <citation type="submission" date="2018-05" db="EMBL/GenBank/DDBJ databases">
        <title>OgluRS3 (Oryza glumaepatula Reference Sequence Version 3).</title>
        <authorList>
            <person name="Zhang J."/>
            <person name="Kudrna D."/>
            <person name="Lee S."/>
            <person name="Talag J."/>
            <person name="Welchert J."/>
            <person name="Wing R.A."/>
        </authorList>
    </citation>
    <scope>NUCLEOTIDE SEQUENCE [LARGE SCALE GENOMIC DNA]</scope>
</reference>
<dbReference type="EnsemblPlants" id="OGLUM03G27730.7">
    <property type="protein sequence ID" value="OGLUM03G27730.7"/>
    <property type="gene ID" value="OGLUM03G27730"/>
</dbReference>
<evidence type="ECO:0000313" key="2">
    <source>
        <dbReference type="Proteomes" id="UP000026961"/>
    </source>
</evidence>
<name>A0A0D9ZAV9_9ORYZ</name>
<protein>
    <submittedName>
        <fullName evidence="1">Uncharacterized protein</fullName>
    </submittedName>
</protein>
<organism evidence="1">
    <name type="scientific">Oryza glumipatula</name>
    <dbReference type="NCBI Taxonomy" id="40148"/>
    <lineage>
        <taxon>Eukaryota</taxon>
        <taxon>Viridiplantae</taxon>
        <taxon>Streptophyta</taxon>
        <taxon>Embryophyta</taxon>
        <taxon>Tracheophyta</taxon>
        <taxon>Spermatophyta</taxon>
        <taxon>Magnoliopsida</taxon>
        <taxon>Liliopsida</taxon>
        <taxon>Poales</taxon>
        <taxon>Poaceae</taxon>
        <taxon>BOP clade</taxon>
        <taxon>Oryzoideae</taxon>
        <taxon>Oryzeae</taxon>
        <taxon>Oryzinae</taxon>
        <taxon>Oryza</taxon>
    </lineage>
</organism>
<proteinExistence type="predicted"/>
<dbReference type="AlphaFoldDB" id="A0A0D9ZAV9"/>